<evidence type="ECO:0000256" key="1">
    <source>
        <dbReference type="SAM" id="MobiDB-lite"/>
    </source>
</evidence>
<reference evidence="2" key="1">
    <citation type="submission" date="2020-07" db="EMBL/GenBank/DDBJ databases">
        <title>Carbapenem Resistant Aeromonas hydrophila Carrying blacphA7 Isolated from Two Solid Organ Transplant Patients.</title>
        <authorList>
            <person name="Hilt E."/>
            <person name="Fitzwater S.P."/>
            <person name="Ward K."/>
            <person name="De St Maurice A."/>
            <person name="Chandrasekaran S."/>
            <person name="Garner O.B."/>
            <person name="Yang S."/>
        </authorList>
    </citation>
    <scope>NUCLEOTIDE SEQUENCE</scope>
    <source>
        <strain evidence="2">B-1</strain>
    </source>
</reference>
<accession>A0A926FLW9</accession>
<feature type="compositionally biased region" description="Low complexity" evidence="1">
    <location>
        <begin position="59"/>
        <end position="76"/>
    </location>
</feature>
<feature type="compositionally biased region" description="Low complexity" evidence="1">
    <location>
        <begin position="126"/>
        <end position="138"/>
    </location>
</feature>
<gene>
    <name evidence="2" type="ORF">H2136_20815</name>
</gene>
<dbReference type="AlphaFoldDB" id="A0A926FLW9"/>
<organism evidence="2">
    <name type="scientific">Aeromonas hydrophila</name>
    <dbReference type="NCBI Taxonomy" id="644"/>
    <lineage>
        <taxon>Bacteria</taxon>
        <taxon>Pseudomonadati</taxon>
        <taxon>Pseudomonadota</taxon>
        <taxon>Gammaproteobacteria</taxon>
        <taxon>Aeromonadales</taxon>
        <taxon>Aeromonadaceae</taxon>
        <taxon>Aeromonas</taxon>
    </lineage>
</organism>
<dbReference type="EMBL" id="JACLAN010000014">
    <property type="protein sequence ID" value="MBC8674383.1"/>
    <property type="molecule type" value="Genomic_DNA"/>
</dbReference>
<comment type="caution">
    <text evidence="2">The sequence shown here is derived from an EMBL/GenBank/DDBJ whole genome shotgun (WGS) entry which is preliminary data.</text>
</comment>
<proteinExistence type="predicted"/>
<name>A0A926FLW9_AERHY</name>
<evidence type="ECO:0000313" key="2">
    <source>
        <dbReference type="EMBL" id="MBC8674383.1"/>
    </source>
</evidence>
<sequence>MSAGDVAELGSPVGRCWAMSPGGTADRAITWWATRSGGLAPGAGDRRQERATVLQPLEAPRWPAAPASPGGARSDPVGVLLNHGQVPGLDGRQGPSPGGQPGPAAWLPGAGDRRQERAAVLQPLEAPRWPAAPASPRWSEIRSGGRAAGPWPSPRAWRCAGIITW</sequence>
<feature type="region of interest" description="Disordered" evidence="1">
    <location>
        <begin position="55"/>
        <end position="153"/>
    </location>
</feature>
<protein>
    <submittedName>
        <fullName evidence="2">Uncharacterized protein</fullName>
    </submittedName>
</protein>